<name>A0ABD4T0M6_9CYAN</name>
<sequence length="60" mass="6451">MAAGFLRSVQVGNGDAPADIQIGRVSFQRVSHPQLGNPEPGNQVWPLLEMEQAIVREAAP</sequence>
<evidence type="ECO:0000313" key="1">
    <source>
        <dbReference type="EMBL" id="MCM1982058.1"/>
    </source>
</evidence>
<accession>A0ABD4T0M6</accession>
<dbReference type="EMBL" id="JTHE03000028">
    <property type="protein sequence ID" value="MCM1982058.1"/>
    <property type="molecule type" value="Genomic_DNA"/>
</dbReference>
<protein>
    <submittedName>
        <fullName evidence="1">Uncharacterized protein</fullName>
    </submittedName>
</protein>
<comment type="caution">
    <text evidence="1">The sequence shown here is derived from an EMBL/GenBank/DDBJ whole genome shotgun (WGS) entry which is preliminary data.</text>
</comment>
<proteinExistence type="predicted"/>
<reference evidence="1 2" key="1">
    <citation type="journal article" date="2015" name="Genome Announc.">
        <title>Draft Genome Sequence of Filamentous Marine Cyanobacterium Lyngbya confervoides Strain BDU141951.</title>
        <authorList>
            <person name="Chandrababunaidu M.M."/>
            <person name="Sen D."/>
            <person name="Tripathy S."/>
        </authorList>
    </citation>
    <scope>NUCLEOTIDE SEQUENCE [LARGE SCALE GENOMIC DNA]</scope>
    <source>
        <strain evidence="1 2">BDU141951</strain>
    </source>
</reference>
<dbReference type="RefSeq" id="WP_166280483.1">
    <property type="nucleotide sequence ID" value="NZ_JTHE03000028.1"/>
</dbReference>
<dbReference type="Proteomes" id="UP000031561">
    <property type="component" value="Unassembled WGS sequence"/>
</dbReference>
<evidence type="ECO:0000313" key="2">
    <source>
        <dbReference type="Proteomes" id="UP000031561"/>
    </source>
</evidence>
<gene>
    <name evidence="1" type="ORF">QQ91_0004325</name>
</gene>
<organism evidence="1 2">
    <name type="scientific">Lyngbya confervoides BDU141951</name>
    <dbReference type="NCBI Taxonomy" id="1574623"/>
    <lineage>
        <taxon>Bacteria</taxon>
        <taxon>Bacillati</taxon>
        <taxon>Cyanobacteriota</taxon>
        <taxon>Cyanophyceae</taxon>
        <taxon>Oscillatoriophycideae</taxon>
        <taxon>Oscillatoriales</taxon>
        <taxon>Microcoleaceae</taxon>
        <taxon>Lyngbya</taxon>
    </lineage>
</organism>
<dbReference type="AlphaFoldDB" id="A0ABD4T0M6"/>
<keyword evidence="2" id="KW-1185">Reference proteome</keyword>